<keyword evidence="5" id="KW-0560">Oxidoreductase</keyword>
<sequence>MMKSSAAGLPPAAAAALVVTEDNNIDAAAFEQLASTMPLISVCLDALDRTWREFQSISTGFIFRRLLNKKHPPLIDSTSSCFQSSNNNSGDSSMRDNQISQKTIVTADSVSSKPYMKKTLSDSYDHQQETFAPPRTYFKEDISLHCKPNDCWLVIKDKVYDVSMFAQQHPGGSVIYTHAGRDATDIFAGFHAPATWKLLQQFYIGDYMSVEPTAELLKDYRELRAVFMRARLFKSSKPYYTIKCLVNAALLAASITIICLTQSLPGVLLSAFILGVCWQQCGWLSHDFLHHQVFETRWLNTFVGYSIGNMVLGFSTSWWKNKHNLHHAAPNECDQTYKPIDEDIDTLPLLAWSKDILATVDSKIMCRVLQWQHIFFFPMLMFARFTWLLFSWLYCSRPHMPLRTKVLEKGTMLVHYIWFLGIAFWLLHPAMAMIWIFTSELVTGTLLGLVFVLNHNGKEVYNTSKDFVNAQVASTRDIQASMFNDWFTGGLNRQIEHHLFPTMPRHNLNKISSHVRVLCEKHGLIYEDVTIALGTYRVVEALAEVAAAAAAAATTTSSY</sequence>
<dbReference type="Gene3D" id="3.10.120.10">
    <property type="entry name" value="Cytochrome b5-like heme/steroid binding domain"/>
    <property type="match status" value="1"/>
</dbReference>
<dbReference type="SUPFAM" id="SSF55856">
    <property type="entry name" value="Cytochrome b5-like heme/steroid binding domain"/>
    <property type="match status" value="1"/>
</dbReference>
<evidence type="ECO:0000256" key="2">
    <source>
        <dbReference type="ARBA" id="ARBA00009295"/>
    </source>
</evidence>
<dbReference type="CDD" id="cd03506">
    <property type="entry name" value="Delta6-FADS-like"/>
    <property type="match status" value="1"/>
</dbReference>
<dbReference type="EMBL" id="OZ019897">
    <property type="protein sequence ID" value="CAK9225504.1"/>
    <property type="molecule type" value="Genomic_DNA"/>
</dbReference>
<evidence type="ECO:0000256" key="1">
    <source>
        <dbReference type="ARBA" id="ARBA00004141"/>
    </source>
</evidence>
<evidence type="ECO:0000256" key="8">
    <source>
        <dbReference type="SAM" id="MobiDB-lite"/>
    </source>
</evidence>
<protein>
    <recommendedName>
        <fullName evidence="10">Cytochrome b5 heme-binding domain-containing protein</fullName>
    </recommendedName>
</protein>
<dbReference type="PANTHER" id="PTHR19353">
    <property type="entry name" value="FATTY ACID DESATURASE 2"/>
    <property type="match status" value="1"/>
</dbReference>
<gene>
    <name evidence="11" type="ORF">CSSPTR1EN2_LOCUS17618</name>
</gene>
<evidence type="ECO:0000256" key="7">
    <source>
        <dbReference type="ARBA" id="ARBA00023136"/>
    </source>
</evidence>
<evidence type="ECO:0000313" key="12">
    <source>
        <dbReference type="Proteomes" id="UP001497512"/>
    </source>
</evidence>
<dbReference type="Proteomes" id="UP001497512">
    <property type="component" value="Chromosome 5"/>
</dbReference>
<evidence type="ECO:0000256" key="3">
    <source>
        <dbReference type="ARBA" id="ARBA00022692"/>
    </source>
</evidence>
<organism evidence="11 12">
    <name type="scientific">Sphagnum troendelagicum</name>
    <dbReference type="NCBI Taxonomy" id="128251"/>
    <lineage>
        <taxon>Eukaryota</taxon>
        <taxon>Viridiplantae</taxon>
        <taxon>Streptophyta</taxon>
        <taxon>Embryophyta</taxon>
        <taxon>Bryophyta</taxon>
        <taxon>Sphagnophytina</taxon>
        <taxon>Sphagnopsida</taxon>
        <taxon>Sphagnales</taxon>
        <taxon>Sphagnaceae</taxon>
        <taxon>Sphagnum</taxon>
    </lineage>
</organism>
<dbReference type="InterPro" id="IPR001199">
    <property type="entry name" value="Cyt_B5-like_heme/steroid-bd"/>
</dbReference>
<evidence type="ECO:0000256" key="5">
    <source>
        <dbReference type="ARBA" id="ARBA00023002"/>
    </source>
</evidence>
<dbReference type="PROSITE" id="PS50255">
    <property type="entry name" value="CYTOCHROME_B5_2"/>
    <property type="match status" value="1"/>
</dbReference>
<proteinExistence type="inferred from homology"/>
<comment type="similarity">
    <text evidence="2">Belongs to the fatty acid desaturase type 1 family.</text>
</comment>
<dbReference type="SMART" id="SM01117">
    <property type="entry name" value="Cyt-b5"/>
    <property type="match status" value="1"/>
</dbReference>
<feature type="transmembrane region" description="Helical" evidence="9">
    <location>
        <begin position="374"/>
        <end position="394"/>
    </location>
</feature>
<dbReference type="Pfam" id="PF00173">
    <property type="entry name" value="Cyt-b5"/>
    <property type="match status" value="1"/>
</dbReference>
<dbReference type="PANTHER" id="PTHR19353:SF88">
    <property type="entry name" value="DELTA(5) FATTY ACID DESATURASE FAT-4"/>
    <property type="match status" value="1"/>
</dbReference>
<evidence type="ECO:0000313" key="11">
    <source>
        <dbReference type="EMBL" id="CAK9225504.1"/>
    </source>
</evidence>
<feature type="region of interest" description="Disordered" evidence="8">
    <location>
        <begin position="78"/>
        <end position="97"/>
    </location>
</feature>
<name>A0ABP0UM82_9BRYO</name>
<evidence type="ECO:0000256" key="4">
    <source>
        <dbReference type="ARBA" id="ARBA00022989"/>
    </source>
</evidence>
<keyword evidence="7 9" id="KW-0472">Membrane</keyword>
<comment type="subcellular location">
    <subcellularLocation>
        <location evidence="1">Membrane</location>
        <topology evidence="1">Multi-pass membrane protein</topology>
    </subcellularLocation>
</comment>
<keyword evidence="4 9" id="KW-1133">Transmembrane helix</keyword>
<dbReference type="InterPro" id="IPR005804">
    <property type="entry name" value="FA_desaturase_dom"/>
</dbReference>
<keyword evidence="12" id="KW-1185">Reference proteome</keyword>
<feature type="transmembrane region" description="Helical" evidence="9">
    <location>
        <begin position="406"/>
        <end position="427"/>
    </location>
</feature>
<evidence type="ECO:0000256" key="9">
    <source>
        <dbReference type="SAM" id="Phobius"/>
    </source>
</evidence>
<accession>A0ABP0UM82</accession>
<dbReference type="InterPro" id="IPR012171">
    <property type="entry name" value="Fatty_acid_desaturase"/>
</dbReference>
<dbReference type="InterPro" id="IPR036400">
    <property type="entry name" value="Cyt_B5-like_heme/steroid_sf"/>
</dbReference>
<keyword evidence="6" id="KW-0443">Lipid metabolism</keyword>
<evidence type="ECO:0000256" key="6">
    <source>
        <dbReference type="ARBA" id="ARBA00023098"/>
    </source>
</evidence>
<evidence type="ECO:0000259" key="10">
    <source>
        <dbReference type="PROSITE" id="PS50255"/>
    </source>
</evidence>
<reference evidence="11" key="1">
    <citation type="submission" date="2024-02" db="EMBL/GenBank/DDBJ databases">
        <authorList>
            <consortium name="ELIXIR-Norway"/>
            <consortium name="Elixir Norway"/>
        </authorList>
    </citation>
    <scope>NUCLEOTIDE SEQUENCE</scope>
</reference>
<dbReference type="Pfam" id="PF00487">
    <property type="entry name" value="FA_desaturase"/>
    <property type="match status" value="1"/>
</dbReference>
<feature type="domain" description="Cytochrome b5 heme-binding" evidence="10">
    <location>
        <begin position="134"/>
        <end position="208"/>
    </location>
</feature>
<keyword evidence="3 9" id="KW-0812">Transmembrane</keyword>